<dbReference type="InterPro" id="IPR038718">
    <property type="entry name" value="SNF2-like_sf"/>
</dbReference>
<dbReference type="AlphaFoldDB" id="A0A524RRE4"/>
<name>A0A524RRE4_9CHRO</name>
<dbReference type="Proteomes" id="UP000317990">
    <property type="component" value="Unassembled WGS sequence"/>
</dbReference>
<dbReference type="EMBL" id="SRMO01000001">
    <property type="protein sequence ID" value="TGG96882.1"/>
    <property type="molecule type" value="Genomic_DNA"/>
</dbReference>
<comment type="caution">
    <text evidence="3">The sequence shown here is derived from an EMBL/GenBank/DDBJ whole genome shotgun (WGS) entry which is preliminary data.</text>
</comment>
<accession>A0A524RRE4</accession>
<reference evidence="3 4" key="1">
    <citation type="journal article" date="2019" name="mSystems">
        <title>Life at home and on the roam: Genomic adaptions reflect the dual lifestyle of an intracellular, facultative symbiont.</title>
        <authorList>
            <person name="Burgsdorf I."/>
        </authorList>
    </citation>
    <scope>NUCLEOTIDE SEQUENCE [LARGE SCALE GENOMIC DNA]</scope>
    <source>
        <strain evidence="3">277cV</strain>
    </source>
</reference>
<evidence type="ECO:0000313" key="4">
    <source>
        <dbReference type="Proteomes" id="UP000317990"/>
    </source>
</evidence>
<sequence length="211" mass="22975">MTVFQLQLPQQAWHAHGPAALLPDRASQPCSDSPQASSPPGSPLGKQLLFRSREPDLELLSAGRKWSFEGSGDLFCLVSEAARIELAYLFDPYVAVSSSAIDPLPHQISAVYEHMLPRQPMRFLLADDPGAGKTIMAGLPIEELLSRGGLERCLIVAPGSLMEQWQDELGEKCEGTWKNRFFLGQKLCWSTQSLAATGTFMAAGDSTGRMA</sequence>
<feature type="domain" description="SNF2 N-terminal" evidence="2">
    <location>
        <begin position="122"/>
        <end position="173"/>
    </location>
</feature>
<protein>
    <recommendedName>
        <fullName evidence="2">SNF2 N-terminal domain-containing protein</fullName>
    </recommendedName>
</protein>
<feature type="region of interest" description="Disordered" evidence="1">
    <location>
        <begin position="23"/>
        <end position="46"/>
    </location>
</feature>
<evidence type="ECO:0000313" key="3">
    <source>
        <dbReference type="EMBL" id="TGG96882.1"/>
    </source>
</evidence>
<dbReference type="InterPro" id="IPR000330">
    <property type="entry name" value="SNF2_N"/>
</dbReference>
<dbReference type="GO" id="GO:0005524">
    <property type="term" value="F:ATP binding"/>
    <property type="evidence" value="ECO:0007669"/>
    <property type="project" value="InterPro"/>
</dbReference>
<organism evidence="3 4">
    <name type="scientific">Aphanocapsa feldmannii 277cV</name>
    <dbReference type="NCBI Taxonomy" id="2507553"/>
    <lineage>
        <taxon>Bacteria</taxon>
        <taxon>Bacillati</taxon>
        <taxon>Cyanobacteriota</taxon>
        <taxon>Cyanophyceae</taxon>
        <taxon>Oscillatoriophycideae</taxon>
        <taxon>Chroococcales</taxon>
        <taxon>Microcystaceae</taxon>
        <taxon>Aphanocapsa</taxon>
    </lineage>
</organism>
<dbReference type="SUPFAM" id="SSF52540">
    <property type="entry name" value="P-loop containing nucleoside triphosphate hydrolases"/>
    <property type="match status" value="1"/>
</dbReference>
<dbReference type="InterPro" id="IPR027417">
    <property type="entry name" value="P-loop_NTPase"/>
</dbReference>
<gene>
    <name evidence="3" type="ORF">ERJ67_00430</name>
</gene>
<dbReference type="Pfam" id="PF00176">
    <property type="entry name" value="SNF2-rel_dom"/>
    <property type="match status" value="1"/>
</dbReference>
<evidence type="ECO:0000259" key="2">
    <source>
        <dbReference type="Pfam" id="PF00176"/>
    </source>
</evidence>
<dbReference type="Gene3D" id="3.40.50.10810">
    <property type="entry name" value="Tandem AAA-ATPase domain"/>
    <property type="match status" value="1"/>
</dbReference>
<feature type="compositionally biased region" description="Polar residues" evidence="1">
    <location>
        <begin position="28"/>
        <end position="39"/>
    </location>
</feature>
<proteinExistence type="predicted"/>
<evidence type="ECO:0000256" key="1">
    <source>
        <dbReference type="SAM" id="MobiDB-lite"/>
    </source>
</evidence>